<name>A0A1L4D083_9BACT</name>
<dbReference type="KEGG" id="saqi:AXG55_06690"/>
<dbReference type="RefSeq" id="WP_148697348.1">
    <property type="nucleotide sequence ID" value="NZ_CP017834.1"/>
</dbReference>
<proteinExistence type="predicted"/>
<gene>
    <name evidence="1" type="ORF">AXG55_06690</name>
</gene>
<dbReference type="EMBL" id="CP017834">
    <property type="protein sequence ID" value="APJ03609.1"/>
    <property type="molecule type" value="Genomic_DNA"/>
</dbReference>
<keyword evidence="2" id="KW-1185">Reference proteome</keyword>
<sequence length="504" mass="59097">MSEESQNNSNSATHAVFFAEKISHPENMLKNMLCSLKENYQHVQHAFIVATFELDEHWLQKKQNLKVTYQVLFDTHNRNFYIPSFVIQPVLSLIIENCIQSLGREEKIQEQDTNNLIPITVYFNHFLFNNIKNDFEKKEKQKVCIKPKEFFFFEPVFIPKPWGQEIWFTGVEKRGVSKVFTHENPASSLPLPWVFSCYPQGLLGQEHKEKNLTLVKILDPIADEVYGDLYYELHTEKNEVYVVTDIATDFGKIKFGINPEKLNEYSSNINEFKIHFQNAIHEYESVRRKIDKIFDQYREENQIPLNEPIASEQIKAWSARLPENLILEEKEKRVLMDSFAGYIHLTIGDVIRVPTLVPHALQHGVKVIEFQTPTYERMIISFAQKVLTQPYWDTAKAFDKMKILPPQKTTLEILVENEDYCEERVCSFQEFQSSRFKLKSQKTVMLKPSLSYRLLFHVHGNLHLSTQETEKIEVLTGRCIFLPPHNNYFLTSKTEVTFLICTPN</sequence>
<dbReference type="AlphaFoldDB" id="A0A1L4D083"/>
<organism evidence="1 2">
    <name type="scientific">Silvanigrella aquatica</name>
    <dbReference type="NCBI Taxonomy" id="1915309"/>
    <lineage>
        <taxon>Bacteria</taxon>
        <taxon>Pseudomonadati</taxon>
        <taxon>Bdellovibrionota</taxon>
        <taxon>Oligoflexia</taxon>
        <taxon>Silvanigrellales</taxon>
        <taxon>Silvanigrellaceae</taxon>
        <taxon>Silvanigrella</taxon>
    </lineage>
</organism>
<dbReference type="OrthoDB" id="5719551at2"/>
<evidence type="ECO:0000313" key="2">
    <source>
        <dbReference type="Proteomes" id="UP000184731"/>
    </source>
</evidence>
<dbReference type="InterPro" id="IPR011051">
    <property type="entry name" value="RmlC_Cupin_sf"/>
</dbReference>
<dbReference type="Gene3D" id="2.60.120.10">
    <property type="entry name" value="Jelly Rolls"/>
    <property type="match status" value="1"/>
</dbReference>
<evidence type="ECO:0008006" key="3">
    <source>
        <dbReference type="Google" id="ProtNLM"/>
    </source>
</evidence>
<protein>
    <recommendedName>
        <fullName evidence="3">Mannose-6-phosphate isomerase</fullName>
    </recommendedName>
</protein>
<evidence type="ECO:0000313" key="1">
    <source>
        <dbReference type="EMBL" id="APJ03609.1"/>
    </source>
</evidence>
<dbReference type="Proteomes" id="UP000184731">
    <property type="component" value="Chromosome"/>
</dbReference>
<accession>A0A1L4D083</accession>
<dbReference type="SUPFAM" id="SSF51182">
    <property type="entry name" value="RmlC-like cupins"/>
    <property type="match status" value="1"/>
</dbReference>
<dbReference type="InterPro" id="IPR014710">
    <property type="entry name" value="RmlC-like_jellyroll"/>
</dbReference>
<dbReference type="STRING" id="1915309.AXG55_06690"/>
<reference evidence="1 2" key="1">
    <citation type="submission" date="2016-10" db="EMBL/GenBank/DDBJ databases">
        <title>Silvanigrella aquatica sp. nov., isolated from a freshwater lake located in the Black Forest, Germany, description of Silvanigrellaceae fam. nov., Silvanigrellales ord. nov., reclassification of the order Bdellovibrionales in the class Oligoflexia, reclassification of the families Bacteriovoracaceae and Halobacteriovoraceae in the new order Bacteriovoracales ord. nov., and reclassification of the family Pseudobacteriovoracaceae in the order Oligoflexiales.</title>
        <authorList>
            <person name="Hahn M.W."/>
            <person name="Schmidt J."/>
            <person name="Koll U."/>
            <person name="Rohde M."/>
            <person name="Verbag S."/>
            <person name="Pitt A."/>
            <person name="Nakai R."/>
            <person name="Naganuma T."/>
            <person name="Lang E."/>
        </authorList>
    </citation>
    <scope>NUCLEOTIDE SEQUENCE [LARGE SCALE GENOMIC DNA]</scope>
    <source>
        <strain evidence="1 2">MWH-Nonnen-W8red</strain>
    </source>
</reference>